<dbReference type="PANTHER" id="PTHR31044:SF127">
    <property type="entry name" value="X8 DOMAIN-CONTAINING PROTEIN"/>
    <property type="match status" value="1"/>
</dbReference>
<feature type="signal peptide" evidence="4">
    <location>
        <begin position="1"/>
        <end position="22"/>
    </location>
</feature>
<dbReference type="STRING" id="4615.A0A199UDH3"/>
<dbReference type="Gene3D" id="1.20.58.1040">
    <property type="match status" value="1"/>
</dbReference>
<evidence type="ECO:0000313" key="6">
    <source>
        <dbReference type="EMBL" id="OAY62796.1"/>
    </source>
</evidence>
<dbReference type="FunFam" id="1.20.58.1040:FF:000010">
    <property type="entry name" value="Glucan endo-13-beta-glucosidase 4"/>
    <property type="match status" value="1"/>
</dbReference>
<dbReference type="SMART" id="SM00768">
    <property type="entry name" value="X8"/>
    <property type="match status" value="1"/>
</dbReference>
<keyword evidence="3" id="KW-1133">Transmembrane helix</keyword>
<dbReference type="EMBL" id="LSRQ01008428">
    <property type="protein sequence ID" value="OAY62796.1"/>
    <property type="molecule type" value="Genomic_DNA"/>
</dbReference>
<dbReference type="Proteomes" id="UP000092600">
    <property type="component" value="Unassembled WGS sequence"/>
</dbReference>
<evidence type="ECO:0000256" key="1">
    <source>
        <dbReference type="ARBA" id="ARBA00022729"/>
    </source>
</evidence>
<dbReference type="AlphaFoldDB" id="A0A199UDH3"/>
<dbReference type="InterPro" id="IPR012946">
    <property type="entry name" value="X8"/>
</dbReference>
<keyword evidence="3" id="KW-0812">Transmembrane</keyword>
<dbReference type="Pfam" id="PF07983">
    <property type="entry name" value="X8"/>
    <property type="match status" value="1"/>
</dbReference>
<feature type="region of interest" description="Disordered" evidence="2">
    <location>
        <begin position="194"/>
        <end position="222"/>
    </location>
</feature>
<dbReference type="InterPro" id="IPR044788">
    <property type="entry name" value="X8_dom_prot"/>
</dbReference>
<gene>
    <name evidence="6" type="ORF">ACMD2_10320</name>
</gene>
<feature type="compositionally biased region" description="Low complexity" evidence="2">
    <location>
        <begin position="194"/>
        <end position="211"/>
    </location>
</feature>
<accession>A0A199UDH3</accession>
<feature type="transmembrane region" description="Helical" evidence="3">
    <location>
        <begin position="240"/>
        <end position="258"/>
    </location>
</feature>
<evidence type="ECO:0000256" key="2">
    <source>
        <dbReference type="SAM" id="MobiDB-lite"/>
    </source>
</evidence>
<evidence type="ECO:0000259" key="5">
    <source>
        <dbReference type="SMART" id="SM00768"/>
    </source>
</evidence>
<keyword evidence="3" id="KW-0472">Membrane</keyword>
<organism evidence="6 7">
    <name type="scientific">Ananas comosus</name>
    <name type="common">Pineapple</name>
    <name type="synonym">Ananas ananas</name>
    <dbReference type="NCBI Taxonomy" id="4615"/>
    <lineage>
        <taxon>Eukaryota</taxon>
        <taxon>Viridiplantae</taxon>
        <taxon>Streptophyta</taxon>
        <taxon>Embryophyta</taxon>
        <taxon>Tracheophyta</taxon>
        <taxon>Spermatophyta</taxon>
        <taxon>Magnoliopsida</taxon>
        <taxon>Liliopsida</taxon>
        <taxon>Poales</taxon>
        <taxon>Bromeliaceae</taxon>
        <taxon>Bromelioideae</taxon>
        <taxon>Ananas</taxon>
    </lineage>
</organism>
<sequence>MLTKRWQGCLLFLICAQLGTSGEYVGITIPSEGGGNEPTSIHENRLIYYSYTDDPSRERARPGLLTEDNQQIFSARREMADILSIVSLATTDPNSSNLAGVFCVALANAESTALQQGLNWACGPGMANCTAIQPGEPCYVENNLVDLASYAYNNYYHQMAGSGGSCNFSNTATITNTDPSHGSCIFAGSTLTSTNSSGGSSTNSSTSTNTTTGGGGTTTASIGGAPSNDNFVPISAGSRVLVEVLMIPYVVVLVLLFFF</sequence>
<keyword evidence="1 4" id="KW-0732">Signal</keyword>
<reference evidence="6 7" key="1">
    <citation type="journal article" date="2016" name="DNA Res.">
        <title>The draft genome of MD-2 pineapple using hybrid error correction of long reads.</title>
        <authorList>
            <person name="Redwan R.M."/>
            <person name="Saidin A."/>
            <person name="Kumar S.V."/>
        </authorList>
    </citation>
    <scope>NUCLEOTIDE SEQUENCE [LARGE SCALE GENOMIC DNA]</scope>
    <source>
        <strain evidence="7">cv. MD2</strain>
        <tissue evidence="6">Leaf</tissue>
    </source>
</reference>
<dbReference type="GO" id="GO:0009506">
    <property type="term" value="C:plasmodesma"/>
    <property type="evidence" value="ECO:0007669"/>
    <property type="project" value="UniProtKB-ARBA"/>
</dbReference>
<evidence type="ECO:0000313" key="7">
    <source>
        <dbReference type="Proteomes" id="UP000092600"/>
    </source>
</evidence>
<proteinExistence type="predicted"/>
<evidence type="ECO:0000256" key="4">
    <source>
        <dbReference type="SAM" id="SignalP"/>
    </source>
</evidence>
<feature type="chain" id="PRO_5008285182" evidence="4">
    <location>
        <begin position="23"/>
        <end position="259"/>
    </location>
</feature>
<comment type="caution">
    <text evidence="6">The sequence shown here is derived from an EMBL/GenBank/DDBJ whole genome shotgun (WGS) entry which is preliminary data.</text>
</comment>
<name>A0A199UDH3_ANACO</name>
<protein>
    <submittedName>
        <fullName evidence="6">Glucan endo-1,3-beta-glucosidase 2</fullName>
    </submittedName>
</protein>
<evidence type="ECO:0000256" key="3">
    <source>
        <dbReference type="SAM" id="Phobius"/>
    </source>
</evidence>
<feature type="domain" description="X8" evidence="5">
    <location>
        <begin position="101"/>
        <end position="186"/>
    </location>
</feature>
<dbReference type="PANTHER" id="PTHR31044">
    <property type="entry name" value="BETA-1,3 GLUCANASE"/>
    <property type="match status" value="1"/>
</dbReference>